<dbReference type="GO" id="GO:0000976">
    <property type="term" value="F:transcription cis-regulatory region binding"/>
    <property type="evidence" value="ECO:0007669"/>
    <property type="project" value="TreeGrafter"/>
</dbReference>
<dbReference type="Pfam" id="PF12833">
    <property type="entry name" value="HTH_18"/>
    <property type="match status" value="1"/>
</dbReference>
<keyword evidence="1" id="KW-0805">Transcription regulation</keyword>
<dbReference type="PROSITE" id="PS00041">
    <property type="entry name" value="HTH_ARAC_FAMILY_1"/>
    <property type="match status" value="1"/>
</dbReference>
<dbReference type="PANTHER" id="PTHR47894">
    <property type="entry name" value="HTH-TYPE TRANSCRIPTIONAL REGULATOR GADX"/>
    <property type="match status" value="1"/>
</dbReference>
<dbReference type="InterPro" id="IPR020449">
    <property type="entry name" value="Tscrpt_reg_AraC-type_HTH"/>
</dbReference>
<dbReference type="AlphaFoldDB" id="A0A640V235"/>
<keyword evidence="3" id="KW-0804">Transcription</keyword>
<proteinExistence type="predicted"/>
<protein>
    <submittedName>
        <fullName evidence="5">Putative transcriptional regulatory, AraC family protein</fullName>
    </submittedName>
</protein>
<dbReference type="InterPro" id="IPR018062">
    <property type="entry name" value="HTH_AraC-typ_CS"/>
</dbReference>
<dbReference type="SUPFAM" id="SSF46689">
    <property type="entry name" value="Homeodomain-like"/>
    <property type="match status" value="1"/>
</dbReference>
<evidence type="ECO:0000256" key="2">
    <source>
        <dbReference type="ARBA" id="ARBA00023125"/>
    </source>
</evidence>
<dbReference type="SMART" id="SM00342">
    <property type="entry name" value="HTH_ARAC"/>
    <property type="match status" value="1"/>
</dbReference>
<evidence type="ECO:0000256" key="1">
    <source>
        <dbReference type="ARBA" id="ARBA00023015"/>
    </source>
</evidence>
<dbReference type="EMBL" id="BLIR01000003">
    <property type="protein sequence ID" value="GFE42239.1"/>
    <property type="molecule type" value="Genomic_DNA"/>
</dbReference>
<dbReference type="Pfam" id="PF12625">
    <property type="entry name" value="Arabinose_bd"/>
    <property type="match status" value="1"/>
</dbReference>
<dbReference type="PROSITE" id="PS01124">
    <property type="entry name" value="HTH_ARAC_FAMILY_2"/>
    <property type="match status" value="1"/>
</dbReference>
<dbReference type="GO" id="GO:0003700">
    <property type="term" value="F:DNA-binding transcription factor activity"/>
    <property type="evidence" value="ECO:0007669"/>
    <property type="project" value="InterPro"/>
</dbReference>
<sequence>MQLLVRNAVLTGYVELVRALGGDLSALLASVGLDASDLAVPNSWIPASAAADLIEFSAAATGHDDFGLRLAESRRLAVLGPVSLVAREEPDVRSALGVIMRYQHLHNEALHSRITETNGLATIELGLNLPTPRRRQATELLVGAIHRYLQNLVGSRWRPASVLFAHAPPTDAATHHRVLGPAVRFGQSLNGIVVYASDLDAPNQLSDPLLRPYVRQYLEAIAAPRPAGDVDRVRDLIEALLPTGRCSLQQVAHSLGVDRKTIHRHLERSGETFSSLLNSLRAQLAQQYVGSHARPLTQVAELLGFSAPSTFSRWFREEFGTSPTAWRAAAAGQERSRG</sequence>
<keyword evidence="2" id="KW-0238">DNA-binding</keyword>
<dbReference type="OrthoDB" id="5241536at2"/>
<name>A0A640V235_9ACTN</name>
<dbReference type="PANTHER" id="PTHR47894:SF4">
    <property type="entry name" value="HTH-TYPE TRANSCRIPTIONAL REGULATOR GADX"/>
    <property type="match status" value="1"/>
</dbReference>
<dbReference type="Proteomes" id="UP000431826">
    <property type="component" value="Unassembled WGS sequence"/>
</dbReference>
<dbReference type="RefSeq" id="WP_159749487.1">
    <property type="nucleotide sequence ID" value="NZ_BLIR01000003.1"/>
</dbReference>
<dbReference type="InterPro" id="IPR032687">
    <property type="entry name" value="AraC-type_N"/>
</dbReference>
<dbReference type="InterPro" id="IPR018060">
    <property type="entry name" value="HTH_AraC"/>
</dbReference>
<dbReference type="PRINTS" id="PR00032">
    <property type="entry name" value="HTHARAC"/>
</dbReference>
<organism evidence="5 6">
    <name type="scientific">Streptomyces tubercidicus</name>
    <dbReference type="NCBI Taxonomy" id="47759"/>
    <lineage>
        <taxon>Bacteria</taxon>
        <taxon>Bacillati</taxon>
        <taxon>Actinomycetota</taxon>
        <taxon>Actinomycetes</taxon>
        <taxon>Kitasatosporales</taxon>
        <taxon>Streptomycetaceae</taxon>
        <taxon>Streptomyces</taxon>
    </lineage>
</organism>
<reference evidence="5 6" key="1">
    <citation type="submission" date="2019-12" db="EMBL/GenBank/DDBJ databases">
        <title>Whole genome shotgun sequence of Streptomyces tubercidicus NBRC 13090.</title>
        <authorList>
            <person name="Ichikawa N."/>
            <person name="Kimura A."/>
            <person name="Kitahashi Y."/>
            <person name="Komaki H."/>
            <person name="Tamura T."/>
        </authorList>
    </citation>
    <scope>NUCLEOTIDE SEQUENCE [LARGE SCALE GENOMIC DNA]</scope>
    <source>
        <strain evidence="5 6">NBRC 13090</strain>
    </source>
</reference>
<dbReference type="InterPro" id="IPR009057">
    <property type="entry name" value="Homeodomain-like_sf"/>
</dbReference>
<evidence type="ECO:0000313" key="5">
    <source>
        <dbReference type="EMBL" id="GFE42239.1"/>
    </source>
</evidence>
<evidence type="ECO:0000256" key="3">
    <source>
        <dbReference type="ARBA" id="ARBA00023163"/>
    </source>
</evidence>
<gene>
    <name evidence="5" type="ORF">Stube_69120</name>
</gene>
<evidence type="ECO:0000259" key="4">
    <source>
        <dbReference type="PROSITE" id="PS01124"/>
    </source>
</evidence>
<feature type="domain" description="HTH araC/xylS-type" evidence="4">
    <location>
        <begin position="231"/>
        <end position="329"/>
    </location>
</feature>
<dbReference type="GeneID" id="96287950"/>
<dbReference type="GO" id="GO:0005829">
    <property type="term" value="C:cytosol"/>
    <property type="evidence" value="ECO:0007669"/>
    <property type="project" value="TreeGrafter"/>
</dbReference>
<keyword evidence="6" id="KW-1185">Reference proteome</keyword>
<evidence type="ECO:0000313" key="6">
    <source>
        <dbReference type="Proteomes" id="UP000431826"/>
    </source>
</evidence>
<dbReference type="Gene3D" id="1.10.10.60">
    <property type="entry name" value="Homeodomain-like"/>
    <property type="match status" value="1"/>
</dbReference>
<accession>A0A640V235</accession>
<comment type="caution">
    <text evidence="5">The sequence shown here is derived from an EMBL/GenBank/DDBJ whole genome shotgun (WGS) entry which is preliminary data.</text>
</comment>